<feature type="compositionally biased region" description="Polar residues" evidence="2">
    <location>
        <begin position="230"/>
        <end position="241"/>
    </location>
</feature>
<sequence>MAESHDTQNKVLCTFCQKPAVKKRVMCLNCGQYAHYSCSGYGKSKVNKSCCANPHLEEETPDRKSVKDNSVTYNEDLNTSGEIYCSDDDDDGRINTIDELKCKVTSLENENRRLREQLLEIVAKTRLSDKKIIENNLSKLKDELAHTLNYVVTKIQEFEATMHVSELPRPTHSTVSCRPKDKTTIKNGDKLTATKPNPVASHTGNKTAHPVSKSTEDEKKKATKTENTSPTIKSSAPDDTTSVNEHWLTAAEVEILTLLDYKVASSFCRKKGYGGAAILIRPNVRYSELNLASISKQTVAEVAGIFLTEYRA</sequence>
<organism evidence="3 4">
    <name type="scientific">Zophobas morio</name>
    <dbReference type="NCBI Taxonomy" id="2755281"/>
    <lineage>
        <taxon>Eukaryota</taxon>
        <taxon>Metazoa</taxon>
        <taxon>Ecdysozoa</taxon>
        <taxon>Arthropoda</taxon>
        <taxon>Hexapoda</taxon>
        <taxon>Insecta</taxon>
        <taxon>Pterygota</taxon>
        <taxon>Neoptera</taxon>
        <taxon>Endopterygota</taxon>
        <taxon>Coleoptera</taxon>
        <taxon>Polyphaga</taxon>
        <taxon>Cucujiformia</taxon>
        <taxon>Tenebrionidae</taxon>
        <taxon>Zophobas</taxon>
    </lineage>
</organism>
<accession>A0AA38IXH6</accession>
<feature type="region of interest" description="Disordered" evidence="2">
    <location>
        <begin position="169"/>
        <end position="241"/>
    </location>
</feature>
<dbReference type="AlphaFoldDB" id="A0AA38IXH6"/>
<proteinExistence type="predicted"/>
<reference evidence="3" key="1">
    <citation type="journal article" date="2023" name="G3 (Bethesda)">
        <title>Whole genome assemblies of Zophobas morio and Tenebrio molitor.</title>
        <authorList>
            <person name="Kaur S."/>
            <person name="Stinson S.A."/>
            <person name="diCenzo G.C."/>
        </authorList>
    </citation>
    <scope>NUCLEOTIDE SEQUENCE</scope>
    <source>
        <strain evidence="3">QUZm001</strain>
    </source>
</reference>
<evidence type="ECO:0000313" key="3">
    <source>
        <dbReference type="EMBL" id="KAJ3664920.1"/>
    </source>
</evidence>
<gene>
    <name evidence="3" type="ORF">Zmor_000453</name>
</gene>
<evidence type="ECO:0000313" key="4">
    <source>
        <dbReference type="Proteomes" id="UP001168821"/>
    </source>
</evidence>
<dbReference type="EMBL" id="JALNTZ010000001">
    <property type="protein sequence ID" value="KAJ3664920.1"/>
    <property type="molecule type" value="Genomic_DNA"/>
</dbReference>
<feature type="coiled-coil region" evidence="1">
    <location>
        <begin position="97"/>
        <end position="124"/>
    </location>
</feature>
<protein>
    <submittedName>
        <fullName evidence="3">Uncharacterized protein</fullName>
    </submittedName>
</protein>
<keyword evidence="4" id="KW-1185">Reference proteome</keyword>
<feature type="compositionally biased region" description="Basic and acidic residues" evidence="2">
    <location>
        <begin position="178"/>
        <end position="189"/>
    </location>
</feature>
<evidence type="ECO:0000256" key="2">
    <source>
        <dbReference type="SAM" id="MobiDB-lite"/>
    </source>
</evidence>
<comment type="caution">
    <text evidence="3">The sequence shown here is derived from an EMBL/GenBank/DDBJ whole genome shotgun (WGS) entry which is preliminary data.</text>
</comment>
<keyword evidence="1" id="KW-0175">Coiled coil</keyword>
<name>A0AA38IXH6_9CUCU</name>
<evidence type="ECO:0000256" key="1">
    <source>
        <dbReference type="SAM" id="Coils"/>
    </source>
</evidence>
<dbReference type="Proteomes" id="UP001168821">
    <property type="component" value="Unassembled WGS sequence"/>
</dbReference>
<feature type="compositionally biased region" description="Basic and acidic residues" evidence="2">
    <location>
        <begin position="214"/>
        <end position="224"/>
    </location>
</feature>